<dbReference type="InParanoid" id="A0A2S8SVJ6"/>
<dbReference type="RefSeq" id="WP_105482696.1">
    <property type="nucleotide sequence ID" value="NZ_NIGF01000003.1"/>
</dbReference>
<evidence type="ECO:0000313" key="2">
    <source>
        <dbReference type="EMBL" id="PQV64810.1"/>
    </source>
</evidence>
<organism evidence="2 3">
    <name type="scientific">Abditibacterium utsteinense</name>
    <dbReference type="NCBI Taxonomy" id="1960156"/>
    <lineage>
        <taxon>Bacteria</taxon>
        <taxon>Pseudomonadati</taxon>
        <taxon>Abditibacteriota</taxon>
        <taxon>Abditibacteriia</taxon>
        <taxon>Abditibacteriales</taxon>
        <taxon>Abditibacteriaceae</taxon>
        <taxon>Abditibacterium</taxon>
    </lineage>
</organism>
<dbReference type="Proteomes" id="UP000237684">
    <property type="component" value="Unassembled WGS sequence"/>
</dbReference>
<comment type="caution">
    <text evidence="2">The sequence shown here is derived from an EMBL/GenBank/DDBJ whole genome shotgun (WGS) entry which is preliminary data.</text>
</comment>
<dbReference type="AlphaFoldDB" id="A0A2S8SVJ6"/>
<accession>A0A2S8SVJ6</accession>
<proteinExistence type="predicted"/>
<gene>
    <name evidence="2" type="ORF">B1R32_10377</name>
</gene>
<dbReference type="EMBL" id="NIGF01000003">
    <property type="protein sequence ID" value="PQV64810.1"/>
    <property type="molecule type" value="Genomic_DNA"/>
</dbReference>
<reference evidence="2 3" key="1">
    <citation type="journal article" date="2018" name="Syst. Appl. Microbiol.">
        <title>Abditibacterium utsteinense sp. nov., the first cultivated member of candidate phylum FBP, isolated from ice-free Antarctic soil samples.</title>
        <authorList>
            <person name="Tahon G."/>
            <person name="Tytgat B."/>
            <person name="Lebbe L."/>
            <person name="Carlier A."/>
            <person name="Willems A."/>
        </authorList>
    </citation>
    <scope>NUCLEOTIDE SEQUENCE [LARGE SCALE GENOMIC DNA]</scope>
    <source>
        <strain evidence="2 3">LMG 29911</strain>
    </source>
</reference>
<keyword evidence="3" id="KW-1185">Reference proteome</keyword>
<name>A0A2S8SVJ6_9BACT</name>
<evidence type="ECO:0000256" key="1">
    <source>
        <dbReference type="SAM" id="SignalP"/>
    </source>
</evidence>
<feature type="chain" id="PRO_5015747686" evidence="1">
    <location>
        <begin position="31"/>
        <end position="309"/>
    </location>
</feature>
<sequence>MNRLSASPIRRALPLLGLLAVPVLTQIAEAQTIVTSPAAPAGTVAAVPAGPTRVALPVIVAAAIDTSGNEGNAKKALRAANYALGLTPGYAPASAKSYQALAGASLKNADWSFPFTATDYQKIGKVSKAAKVMTISVTPNSDGSFSAIAEMNDVKNGGLTGYGKGFSDAAEGALELAVRSAVVALGETATIPGIVISKPDGGLARLSLGTHSGARGGARVEYLGENDEPIAFGTIIDIAAGESVATVAPETAYPGLFVNQRIRLVSNPSESRALPTLSALQDKDYKAFERNFGFSLAVVGAVYFLTAPK</sequence>
<evidence type="ECO:0000313" key="3">
    <source>
        <dbReference type="Proteomes" id="UP000237684"/>
    </source>
</evidence>
<keyword evidence="1" id="KW-0732">Signal</keyword>
<protein>
    <submittedName>
        <fullName evidence="2">Uncharacterized protein</fullName>
    </submittedName>
</protein>
<feature type="signal peptide" evidence="1">
    <location>
        <begin position="1"/>
        <end position="30"/>
    </location>
</feature>